<dbReference type="PROSITE" id="PS51186">
    <property type="entry name" value="GNAT"/>
    <property type="match status" value="1"/>
</dbReference>
<protein>
    <submittedName>
        <fullName evidence="4">N-acetyltransferase GCN5</fullName>
        <ecNumber evidence="4">2.3.1.-</ecNumber>
    </submittedName>
</protein>
<dbReference type="Proteomes" id="UP000282551">
    <property type="component" value="Chromosome"/>
</dbReference>
<reference evidence="4 5" key="1">
    <citation type="submission" date="2018-12" db="EMBL/GenBank/DDBJ databases">
        <authorList>
            <consortium name="Pathogen Informatics"/>
        </authorList>
    </citation>
    <scope>NUCLEOTIDE SEQUENCE [LARGE SCALE GENOMIC DNA]</scope>
    <source>
        <strain evidence="4 5">NCTC10485</strain>
    </source>
</reference>
<dbReference type="Gene3D" id="3.40.630.30">
    <property type="match status" value="1"/>
</dbReference>
<keyword evidence="5" id="KW-1185">Reference proteome</keyword>
<sequence>MERLSPRVVAATGAAEELTELADVAAQTFPLACPPGAGADDIAEFVATQLSAQRFADYVADPERAVLLARAADGPILGYAMLIRGVSDDPDVQRAVTERPAVELSKMYVLPRAHGGTVSAALMTAALAHAARLGARSVWLGVNQENQRAQRYYAKHGFTISGTKTFMLGSRLEHDYVMVREVMVRDTADSSATRRHGG</sequence>
<evidence type="ECO:0000259" key="3">
    <source>
        <dbReference type="PROSITE" id="PS51186"/>
    </source>
</evidence>
<proteinExistence type="predicted"/>
<dbReference type="GO" id="GO:0016747">
    <property type="term" value="F:acyltransferase activity, transferring groups other than amino-acyl groups"/>
    <property type="evidence" value="ECO:0007669"/>
    <property type="project" value="InterPro"/>
</dbReference>
<dbReference type="CDD" id="cd04301">
    <property type="entry name" value="NAT_SF"/>
    <property type="match status" value="1"/>
</dbReference>
<dbReference type="InterPro" id="IPR000182">
    <property type="entry name" value="GNAT_dom"/>
</dbReference>
<dbReference type="InterPro" id="IPR050832">
    <property type="entry name" value="Bact_Acetyltransf"/>
</dbReference>
<gene>
    <name evidence="4" type="primary">paiA</name>
    <name evidence="4" type="ORF">NCTC10485_02825</name>
</gene>
<name>A0A3S4VIQ9_MYCCI</name>
<evidence type="ECO:0000256" key="1">
    <source>
        <dbReference type="ARBA" id="ARBA00022679"/>
    </source>
</evidence>
<dbReference type="PANTHER" id="PTHR43877">
    <property type="entry name" value="AMINOALKYLPHOSPHONATE N-ACETYLTRANSFERASE-RELATED-RELATED"/>
    <property type="match status" value="1"/>
</dbReference>
<dbReference type="PANTHER" id="PTHR43877:SF1">
    <property type="entry name" value="ACETYLTRANSFERASE"/>
    <property type="match status" value="1"/>
</dbReference>
<dbReference type="InterPro" id="IPR016181">
    <property type="entry name" value="Acyl_CoA_acyltransferase"/>
</dbReference>
<keyword evidence="2 4" id="KW-0012">Acyltransferase</keyword>
<evidence type="ECO:0000313" key="5">
    <source>
        <dbReference type="Proteomes" id="UP000282551"/>
    </source>
</evidence>
<evidence type="ECO:0000313" key="4">
    <source>
        <dbReference type="EMBL" id="VEG48527.1"/>
    </source>
</evidence>
<evidence type="ECO:0000256" key="2">
    <source>
        <dbReference type="ARBA" id="ARBA00023315"/>
    </source>
</evidence>
<dbReference type="SUPFAM" id="SSF55729">
    <property type="entry name" value="Acyl-CoA N-acyltransferases (Nat)"/>
    <property type="match status" value="1"/>
</dbReference>
<dbReference type="EC" id="2.3.1.-" evidence="4"/>
<feature type="domain" description="N-acetyltransferase" evidence="3">
    <location>
        <begin position="6"/>
        <end position="183"/>
    </location>
</feature>
<dbReference type="Pfam" id="PF00583">
    <property type="entry name" value="Acetyltransf_1"/>
    <property type="match status" value="1"/>
</dbReference>
<keyword evidence="1 4" id="KW-0808">Transferase</keyword>
<dbReference type="AlphaFoldDB" id="A0A3S4VIQ9"/>
<dbReference type="RefSeq" id="WP_235666147.1">
    <property type="nucleotide sequence ID" value="NZ_AP022604.1"/>
</dbReference>
<organism evidence="4 5">
    <name type="scientific">Mycolicibacterium chitae</name>
    <name type="common">Mycobacterium chitae</name>
    <dbReference type="NCBI Taxonomy" id="1792"/>
    <lineage>
        <taxon>Bacteria</taxon>
        <taxon>Bacillati</taxon>
        <taxon>Actinomycetota</taxon>
        <taxon>Actinomycetes</taxon>
        <taxon>Mycobacteriales</taxon>
        <taxon>Mycobacteriaceae</taxon>
        <taxon>Mycolicibacterium</taxon>
    </lineage>
</organism>
<dbReference type="EMBL" id="LR134355">
    <property type="protein sequence ID" value="VEG48527.1"/>
    <property type="molecule type" value="Genomic_DNA"/>
</dbReference>
<accession>A0A3S4VIQ9</accession>